<evidence type="ECO:0000313" key="2">
    <source>
        <dbReference type="EMBL" id="GJE76087.1"/>
    </source>
</evidence>
<dbReference type="RefSeq" id="WP_137830076.1">
    <property type="nucleotide sequence ID" value="NZ_BPRE01000007.1"/>
</dbReference>
<evidence type="ECO:0000256" key="1">
    <source>
        <dbReference type="SAM" id="Phobius"/>
    </source>
</evidence>
<feature type="transmembrane region" description="Helical" evidence="1">
    <location>
        <begin position="26"/>
        <end position="48"/>
    </location>
</feature>
<proteinExistence type="predicted"/>
<dbReference type="Proteomes" id="UP001055093">
    <property type="component" value="Unassembled WGS sequence"/>
</dbReference>
<keyword evidence="3" id="KW-1185">Reference proteome</keyword>
<evidence type="ECO:0000313" key="3">
    <source>
        <dbReference type="Proteomes" id="UP001055093"/>
    </source>
</evidence>
<comment type="caution">
    <text evidence="2">The sequence shown here is derived from an EMBL/GenBank/DDBJ whole genome shotgun (WGS) entry which is preliminary data.</text>
</comment>
<sequence>MPHPDSPIALLDARAVAPSPRAMQHAFLWILASLVTASGLLGLGFALADRSERQAGRMIVEAQGQVGYLTIVVGGFAARHGQPSR</sequence>
<gene>
    <name evidence="2" type="ORF">BGCPKDLD_2679</name>
</gene>
<keyword evidence="1" id="KW-0812">Transmembrane</keyword>
<reference evidence="2" key="2">
    <citation type="submission" date="2021-08" db="EMBL/GenBank/DDBJ databases">
        <authorList>
            <person name="Tani A."/>
            <person name="Ola A."/>
            <person name="Ogura Y."/>
            <person name="Katsura K."/>
            <person name="Hayashi T."/>
        </authorList>
    </citation>
    <scope>NUCLEOTIDE SEQUENCE</scope>
    <source>
        <strain evidence="2">DSM 14458</strain>
    </source>
</reference>
<protein>
    <submittedName>
        <fullName evidence="2">Uncharacterized protein</fullName>
    </submittedName>
</protein>
<organism evidence="2 3">
    <name type="scientific">Methylorubrum suomiense</name>
    <dbReference type="NCBI Taxonomy" id="144191"/>
    <lineage>
        <taxon>Bacteria</taxon>
        <taxon>Pseudomonadati</taxon>
        <taxon>Pseudomonadota</taxon>
        <taxon>Alphaproteobacteria</taxon>
        <taxon>Hyphomicrobiales</taxon>
        <taxon>Methylobacteriaceae</taxon>
        <taxon>Methylorubrum</taxon>
    </lineage>
</organism>
<accession>A0ABQ4UZI4</accession>
<dbReference type="EMBL" id="BPRE01000007">
    <property type="protein sequence ID" value="GJE76087.1"/>
    <property type="molecule type" value="Genomic_DNA"/>
</dbReference>
<name>A0ABQ4UZI4_9HYPH</name>
<reference evidence="2" key="1">
    <citation type="journal article" date="2021" name="Front. Microbiol.">
        <title>Comprehensive Comparative Genomics and Phenotyping of Methylobacterium Species.</title>
        <authorList>
            <person name="Alessa O."/>
            <person name="Ogura Y."/>
            <person name="Fujitani Y."/>
            <person name="Takami H."/>
            <person name="Hayashi T."/>
            <person name="Sahin N."/>
            <person name="Tani A."/>
        </authorList>
    </citation>
    <scope>NUCLEOTIDE SEQUENCE</scope>
    <source>
        <strain evidence="2">DSM 14458</strain>
    </source>
</reference>
<keyword evidence="1" id="KW-1133">Transmembrane helix</keyword>
<keyword evidence="1" id="KW-0472">Membrane</keyword>